<proteinExistence type="predicted"/>
<dbReference type="OrthoDB" id="7170174at2"/>
<name>A0A1Y6GBX9_9HYPH</name>
<sequence>MRFVVILALSLAATPSMAQVLTLGGTVAGRDVVVELTAPNEGAVTGRFAYLDTGGDIPLVAVSHDGATWVVDEEAVCGEADCVLDDSGNVLEAPVAATWDLHYDSATFVATGTRRLQGGKAKAQDIALEVIAWRPLGEAESATPMSLHEHSFYLSFADGGALDWTNSPFEMALLDVPAEEGPATGLGAAQIRDVTDPRTRFAFPRVIAFTGGESVDAVNTILATQHGRMNLAAFDCLAFQYASYGLESRNSIRGGHLGDYDSELVTLSYASPRLVSWTQSGSLWCTGAHPYNHIDSYTYDTATGQPLDWSRIFAEWVPRRWGAAPDDVADLGDVAQAPDEYVWGPSQALIAYVRERLPTDVLFDDVEMDDDCYGEQALSDHMGARFAPGPSVVFTASGYPHVISVCSTDLITVPLADLEAFLAPTAKAYFPELAN</sequence>
<evidence type="ECO:0000313" key="2">
    <source>
        <dbReference type="EMBL" id="SMQ85290.1"/>
    </source>
</evidence>
<dbReference type="RefSeq" id="WP_086470978.1">
    <property type="nucleotide sequence ID" value="NZ_FXWK01000002.1"/>
</dbReference>
<dbReference type="EMBL" id="FXWK01000002">
    <property type="protein sequence ID" value="SMQ85290.1"/>
    <property type="molecule type" value="Genomic_DNA"/>
</dbReference>
<keyword evidence="3" id="KW-1185">Reference proteome</keyword>
<accession>A0A1Y6GBX9</accession>
<evidence type="ECO:0000313" key="3">
    <source>
        <dbReference type="Proteomes" id="UP000194474"/>
    </source>
</evidence>
<dbReference type="AlphaFoldDB" id="A0A1Y6GBX9"/>
<gene>
    <name evidence="2" type="ORF">SAMN06295905_2567</name>
</gene>
<reference evidence="3" key="1">
    <citation type="submission" date="2017-04" db="EMBL/GenBank/DDBJ databases">
        <authorList>
            <person name="Varghese N."/>
            <person name="Submissions S."/>
        </authorList>
    </citation>
    <scope>NUCLEOTIDE SEQUENCE [LARGE SCALE GENOMIC DNA]</scope>
</reference>
<evidence type="ECO:0000256" key="1">
    <source>
        <dbReference type="SAM" id="SignalP"/>
    </source>
</evidence>
<feature type="signal peptide" evidence="1">
    <location>
        <begin position="1"/>
        <end position="18"/>
    </location>
</feature>
<protein>
    <submittedName>
        <fullName evidence="2">Uncharacterized protein</fullName>
    </submittedName>
</protein>
<keyword evidence="1" id="KW-0732">Signal</keyword>
<organism evidence="2 3">
    <name type="scientific">Devosia lucknowensis</name>
    <dbReference type="NCBI Taxonomy" id="1096929"/>
    <lineage>
        <taxon>Bacteria</taxon>
        <taxon>Pseudomonadati</taxon>
        <taxon>Pseudomonadota</taxon>
        <taxon>Alphaproteobacteria</taxon>
        <taxon>Hyphomicrobiales</taxon>
        <taxon>Devosiaceae</taxon>
        <taxon>Devosia</taxon>
    </lineage>
</organism>
<feature type="chain" id="PRO_5013074230" evidence="1">
    <location>
        <begin position="19"/>
        <end position="435"/>
    </location>
</feature>
<dbReference type="Proteomes" id="UP000194474">
    <property type="component" value="Unassembled WGS sequence"/>
</dbReference>